<dbReference type="EMBL" id="KN818399">
    <property type="protein sequence ID" value="KIL56800.1"/>
    <property type="molecule type" value="Genomic_DNA"/>
</dbReference>
<evidence type="ECO:0000313" key="2">
    <source>
        <dbReference type="EMBL" id="KIL56800.1"/>
    </source>
</evidence>
<feature type="region of interest" description="Disordered" evidence="1">
    <location>
        <begin position="1"/>
        <end position="36"/>
    </location>
</feature>
<accession>A0A0C2S2B5</accession>
<keyword evidence="3" id="KW-1185">Reference proteome</keyword>
<feature type="compositionally biased region" description="Gly residues" evidence="1">
    <location>
        <begin position="48"/>
        <end position="57"/>
    </location>
</feature>
<sequence length="130" mass="13719">MNSPTEPGSPAYSTPSTESPPPEEANYQPPQNTTHLSQLASQITASLLGGGSVGSGIVGSLSGASSKRRQPHGVPSRDRDAKSRRREPRPGGIVGGVEPGRKDKDELVDAYVVERMRKDIGDPFLEIGSL</sequence>
<gene>
    <name evidence="2" type="ORF">M378DRAFT_28209</name>
</gene>
<name>A0A0C2S2B5_AMAMK</name>
<evidence type="ECO:0000256" key="1">
    <source>
        <dbReference type="SAM" id="MobiDB-lite"/>
    </source>
</evidence>
<dbReference type="AlphaFoldDB" id="A0A0C2S2B5"/>
<feature type="region of interest" description="Disordered" evidence="1">
    <location>
        <begin position="48"/>
        <end position="104"/>
    </location>
</feature>
<reference evidence="2 3" key="1">
    <citation type="submission" date="2014-04" db="EMBL/GenBank/DDBJ databases">
        <title>Evolutionary Origins and Diversification of the Mycorrhizal Mutualists.</title>
        <authorList>
            <consortium name="DOE Joint Genome Institute"/>
            <consortium name="Mycorrhizal Genomics Consortium"/>
            <person name="Kohler A."/>
            <person name="Kuo A."/>
            <person name="Nagy L.G."/>
            <person name="Floudas D."/>
            <person name="Copeland A."/>
            <person name="Barry K.W."/>
            <person name="Cichocki N."/>
            <person name="Veneault-Fourrey C."/>
            <person name="LaButti K."/>
            <person name="Lindquist E.A."/>
            <person name="Lipzen A."/>
            <person name="Lundell T."/>
            <person name="Morin E."/>
            <person name="Murat C."/>
            <person name="Riley R."/>
            <person name="Ohm R."/>
            <person name="Sun H."/>
            <person name="Tunlid A."/>
            <person name="Henrissat B."/>
            <person name="Grigoriev I.V."/>
            <person name="Hibbett D.S."/>
            <person name="Martin F."/>
        </authorList>
    </citation>
    <scope>NUCLEOTIDE SEQUENCE [LARGE SCALE GENOMIC DNA]</scope>
    <source>
        <strain evidence="2 3">Koide BX008</strain>
    </source>
</reference>
<evidence type="ECO:0000313" key="3">
    <source>
        <dbReference type="Proteomes" id="UP000054549"/>
    </source>
</evidence>
<dbReference type="InParanoid" id="A0A0C2S2B5"/>
<proteinExistence type="predicted"/>
<dbReference type="OrthoDB" id="2726318at2759"/>
<dbReference type="Proteomes" id="UP000054549">
    <property type="component" value="Unassembled WGS sequence"/>
</dbReference>
<dbReference type="HOGENOM" id="CLU_128855_0_0_1"/>
<organism evidence="2 3">
    <name type="scientific">Amanita muscaria (strain Koide BX008)</name>
    <dbReference type="NCBI Taxonomy" id="946122"/>
    <lineage>
        <taxon>Eukaryota</taxon>
        <taxon>Fungi</taxon>
        <taxon>Dikarya</taxon>
        <taxon>Basidiomycota</taxon>
        <taxon>Agaricomycotina</taxon>
        <taxon>Agaricomycetes</taxon>
        <taxon>Agaricomycetidae</taxon>
        <taxon>Agaricales</taxon>
        <taxon>Pluteineae</taxon>
        <taxon>Amanitaceae</taxon>
        <taxon>Amanita</taxon>
    </lineage>
</organism>
<protein>
    <submittedName>
        <fullName evidence="2">Uncharacterized protein</fullName>
    </submittedName>
</protein>